<dbReference type="STRING" id="225345.CLCHR_34160"/>
<feature type="domain" description="Glycosyltransferase 2-like" evidence="1">
    <location>
        <begin position="5"/>
        <end position="158"/>
    </location>
</feature>
<evidence type="ECO:0000313" key="2">
    <source>
        <dbReference type="EMBL" id="OPJ59533.1"/>
    </source>
</evidence>
<dbReference type="AlphaFoldDB" id="A0A1V4IHV2"/>
<proteinExistence type="predicted"/>
<accession>A0A1V4IHV2</accession>
<organism evidence="2 3">
    <name type="scientific">Clostridium chromiireducens</name>
    <dbReference type="NCBI Taxonomy" id="225345"/>
    <lineage>
        <taxon>Bacteria</taxon>
        <taxon>Bacillati</taxon>
        <taxon>Bacillota</taxon>
        <taxon>Clostridia</taxon>
        <taxon>Eubacteriales</taxon>
        <taxon>Clostridiaceae</taxon>
        <taxon>Clostridium</taxon>
    </lineage>
</organism>
<dbReference type="GO" id="GO:0016758">
    <property type="term" value="F:hexosyltransferase activity"/>
    <property type="evidence" value="ECO:0007669"/>
    <property type="project" value="UniProtKB-ARBA"/>
</dbReference>
<dbReference type="Gene3D" id="3.90.550.10">
    <property type="entry name" value="Spore Coat Polysaccharide Biosynthesis Protein SpsA, Chain A"/>
    <property type="match status" value="1"/>
</dbReference>
<protein>
    <submittedName>
        <fullName evidence="2">Putative glycosyltransferase EpsE</fullName>
        <ecNumber evidence="2">2.4.-.-</ecNumber>
    </submittedName>
</protein>
<dbReference type="Proteomes" id="UP000191056">
    <property type="component" value="Unassembled WGS sequence"/>
</dbReference>
<keyword evidence="3" id="KW-1185">Reference proteome</keyword>
<dbReference type="EMBL" id="MZGT01000050">
    <property type="protein sequence ID" value="OPJ59533.1"/>
    <property type="molecule type" value="Genomic_DNA"/>
</dbReference>
<dbReference type="SUPFAM" id="SSF53448">
    <property type="entry name" value="Nucleotide-diphospho-sugar transferases"/>
    <property type="match status" value="1"/>
</dbReference>
<sequence length="622" mass="73850">MGKCSVLLPVYNGEKYIIKTINSILNQTYKDIEILIADDKSTDGTLSIVKELEKKFLDKIRVYENESNKGVGNNLYNLTKKVNGKYIAMIGQDDIWENDYLRRQIEALEKERAIVAFGKVNYIDSEDIDIPDYVLFDHKQISSLNRRNLFFRLFKGNMLCAPSSVINLNEVNKDEVIKFWGYNNDKLQDYELWLFLSLKGDFIYNKQACCNYRIHNQNFSSAQTRIIQARHEFYATLRRVVFSNTFMKTIEESNDKEMYITEFLGSLIYNMEFCRLLRILVIDYCEYMLNEGYEYNILKSTLAKYYNEIGMLNKVIALEGKLDKKISVVVCGNVDKFREEELKREPDNFEISTNIEDINEETICITQSDSLEYMLNNKAFFNNATKNKVVILCKEEEESRLMQAYSNLLVVSRGNPKNLRQLLINFVEDKTDMYYSGYFNIRYKYDPFRIKNKSNIFLIENNDKIVRRVKFLTNINVKNISISTSNKIIDNIWAVTNNEWHIEDNNNTGDFYIRTKEELDIGMKIVINNEIYVLNSLIMNENNEIIPKYSIFSYYMSNPENESIYSVNNEYFTEINDYYRIVNSRSYKYQQKINNFIDRHNLRKLMKWIDRKLTKLYRRLKK</sequence>
<dbReference type="RefSeq" id="WP_079441004.1">
    <property type="nucleotide sequence ID" value="NZ_MZGT01000050.1"/>
</dbReference>
<dbReference type="InterPro" id="IPR029044">
    <property type="entry name" value="Nucleotide-diphossugar_trans"/>
</dbReference>
<dbReference type="PANTHER" id="PTHR22916">
    <property type="entry name" value="GLYCOSYLTRANSFERASE"/>
    <property type="match status" value="1"/>
</dbReference>
<evidence type="ECO:0000259" key="1">
    <source>
        <dbReference type="Pfam" id="PF00535"/>
    </source>
</evidence>
<reference evidence="2 3" key="1">
    <citation type="submission" date="2017-03" db="EMBL/GenBank/DDBJ databases">
        <title>Genome sequence of Clostridium chromiireducens DSM 23318.</title>
        <authorList>
            <person name="Poehlein A."/>
            <person name="Daniel R."/>
        </authorList>
    </citation>
    <scope>NUCLEOTIDE SEQUENCE [LARGE SCALE GENOMIC DNA]</scope>
    <source>
        <strain evidence="2 3">DSM 23318</strain>
    </source>
</reference>
<keyword evidence="2" id="KW-0808">Transferase</keyword>
<comment type="caution">
    <text evidence="2">The sequence shown here is derived from an EMBL/GenBank/DDBJ whole genome shotgun (WGS) entry which is preliminary data.</text>
</comment>
<evidence type="ECO:0000313" key="3">
    <source>
        <dbReference type="Proteomes" id="UP000191056"/>
    </source>
</evidence>
<name>A0A1V4IHV2_9CLOT</name>
<dbReference type="PANTHER" id="PTHR22916:SF3">
    <property type="entry name" value="UDP-GLCNAC:BETAGAL BETA-1,3-N-ACETYLGLUCOSAMINYLTRANSFERASE-LIKE PROTEIN 1"/>
    <property type="match status" value="1"/>
</dbReference>
<keyword evidence="2" id="KW-0328">Glycosyltransferase</keyword>
<dbReference type="Pfam" id="PF00535">
    <property type="entry name" value="Glycos_transf_2"/>
    <property type="match status" value="1"/>
</dbReference>
<gene>
    <name evidence="2" type="primary">epsE_2</name>
    <name evidence="2" type="ORF">CLCHR_34160</name>
</gene>
<dbReference type="EC" id="2.4.-.-" evidence="2"/>
<dbReference type="OrthoDB" id="9785185at2"/>
<dbReference type="InterPro" id="IPR001173">
    <property type="entry name" value="Glyco_trans_2-like"/>
</dbReference>